<protein>
    <recommendedName>
        <fullName evidence="3">Lipoprotein LpqN</fullName>
    </recommendedName>
</protein>
<evidence type="ECO:0000313" key="2">
    <source>
        <dbReference type="Proteomes" id="UP001500363"/>
    </source>
</evidence>
<sequence length="232" mass="24733">MKTAVLASGVVALGLIGAAGGYLVGDLTQPTTASASNGYPSGGDSPSADVIVKSPIPNHVPAFKATGLRYREHTFTVRQEPSPRVKVSIDMPRGWQLTSSPKTPAEVKFLDPLKERGVRVESGFPPDLTTAEQREKLIAGLVSSQAPENDLKILENYDSTVTGDDGRTREVSTLIYTYIPTETLRYVIVRWVATGGDSQATVEMSVTGLPQDAAGLKAVLAKASESVTIRDY</sequence>
<comment type="caution">
    <text evidence="1">The sequence shown here is derived from an EMBL/GenBank/DDBJ whole genome shotgun (WGS) entry which is preliminary data.</text>
</comment>
<evidence type="ECO:0008006" key="3">
    <source>
        <dbReference type="Google" id="ProtNLM"/>
    </source>
</evidence>
<proteinExistence type="predicted"/>
<keyword evidence="2" id="KW-1185">Reference proteome</keyword>
<reference evidence="1 2" key="1">
    <citation type="journal article" date="2019" name="Int. J. Syst. Evol. Microbiol.">
        <title>The Global Catalogue of Microorganisms (GCM) 10K type strain sequencing project: providing services to taxonomists for standard genome sequencing and annotation.</title>
        <authorList>
            <consortium name="The Broad Institute Genomics Platform"/>
            <consortium name="The Broad Institute Genome Sequencing Center for Infectious Disease"/>
            <person name="Wu L."/>
            <person name="Ma J."/>
        </authorList>
    </citation>
    <scope>NUCLEOTIDE SEQUENCE [LARGE SCALE GENOMIC DNA]</scope>
    <source>
        <strain evidence="1 2">JCM 14303</strain>
    </source>
</reference>
<dbReference type="RefSeq" id="WP_344182587.1">
    <property type="nucleotide sequence ID" value="NZ_BAAANC010000004.1"/>
</dbReference>
<accession>A0ABN2CJG0</accession>
<dbReference type="EMBL" id="BAAANC010000004">
    <property type="protein sequence ID" value="GAA1557781.1"/>
    <property type="molecule type" value="Genomic_DNA"/>
</dbReference>
<evidence type="ECO:0000313" key="1">
    <source>
        <dbReference type="EMBL" id="GAA1557781.1"/>
    </source>
</evidence>
<organism evidence="1 2">
    <name type="scientific">Kribbella lupini</name>
    <dbReference type="NCBI Taxonomy" id="291602"/>
    <lineage>
        <taxon>Bacteria</taxon>
        <taxon>Bacillati</taxon>
        <taxon>Actinomycetota</taxon>
        <taxon>Actinomycetes</taxon>
        <taxon>Propionibacteriales</taxon>
        <taxon>Kribbellaceae</taxon>
        <taxon>Kribbella</taxon>
    </lineage>
</organism>
<name>A0ABN2CJG0_9ACTN</name>
<gene>
    <name evidence="1" type="ORF">GCM10009741_73260</name>
</gene>
<dbReference type="Proteomes" id="UP001500363">
    <property type="component" value="Unassembled WGS sequence"/>
</dbReference>